<organism evidence="2 3">
    <name type="scientific">Aristolochia fimbriata</name>
    <name type="common">White veined hardy Dutchman's pipe vine</name>
    <dbReference type="NCBI Taxonomy" id="158543"/>
    <lineage>
        <taxon>Eukaryota</taxon>
        <taxon>Viridiplantae</taxon>
        <taxon>Streptophyta</taxon>
        <taxon>Embryophyta</taxon>
        <taxon>Tracheophyta</taxon>
        <taxon>Spermatophyta</taxon>
        <taxon>Magnoliopsida</taxon>
        <taxon>Magnoliidae</taxon>
        <taxon>Piperales</taxon>
        <taxon>Aristolochiaceae</taxon>
        <taxon>Aristolochia</taxon>
    </lineage>
</organism>
<dbReference type="AlphaFoldDB" id="A0AAV7F6G2"/>
<evidence type="ECO:0000256" key="1">
    <source>
        <dbReference type="SAM" id="MobiDB-lite"/>
    </source>
</evidence>
<dbReference type="Proteomes" id="UP000825729">
    <property type="component" value="Unassembled WGS sequence"/>
</dbReference>
<reference evidence="2 3" key="1">
    <citation type="submission" date="2021-07" db="EMBL/GenBank/DDBJ databases">
        <title>The Aristolochia fimbriata genome: insights into angiosperm evolution, floral development and chemical biosynthesis.</title>
        <authorList>
            <person name="Jiao Y."/>
        </authorList>
    </citation>
    <scope>NUCLEOTIDE SEQUENCE [LARGE SCALE GENOMIC DNA]</scope>
    <source>
        <strain evidence="2">IBCAS-2021</strain>
        <tissue evidence="2">Leaf</tissue>
    </source>
</reference>
<sequence>MAGLGGKGRQVWVAFGGEKRVKEGLRIDIVLKEEETELAAKERRPDLPRELRSQGTTRGGREKRRDGKEREEVEHCTGSRGYGGLCVYGGGTGREVGVVWYGVVDHCPPLPLPSDSLQKS</sequence>
<evidence type="ECO:0000313" key="2">
    <source>
        <dbReference type="EMBL" id="KAG9456189.1"/>
    </source>
</evidence>
<gene>
    <name evidence="2" type="ORF">H6P81_000697</name>
</gene>
<name>A0AAV7F6G2_ARIFI</name>
<feature type="compositionally biased region" description="Basic and acidic residues" evidence="1">
    <location>
        <begin position="59"/>
        <end position="77"/>
    </location>
</feature>
<protein>
    <submittedName>
        <fullName evidence="2">Uncharacterized protein</fullName>
    </submittedName>
</protein>
<comment type="caution">
    <text evidence="2">The sequence shown here is derived from an EMBL/GenBank/DDBJ whole genome shotgun (WGS) entry which is preliminary data.</text>
</comment>
<feature type="compositionally biased region" description="Basic and acidic residues" evidence="1">
    <location>
        <begin position="38"/>
        <end position="52"/>
    </location>
</feature>
<feature type="region of interest" description="Disordered" evidence="1">
    <location>
        <begin position="38"/>
        <end position="77"/>
    </location>
</feature>
<proteinExistence type="predicted"/>
<dbReference type="EMBL" id="JAINDJ010000002">
    <property type="protein sequence ID" value="KAG9456189.1"/>
    <property type="molecule type" value="Genomic_DNA"/>
</dbReference>
<evidence type="ECO:0000313" key="3">
    <source>
        <dbReference type="Proteomes" id="UP000825729"/>
    </source>
</evidence>
<keyword evidence="3" id="KW-1185">Reference proteome</keyword>
<accession>A0AAV7F6G2</accession>